<dbReference type="VEuPathDB" id="VectorBase:LOC119166777"/>
<dbReference type="GO" id="GO:0005737">
    <property type="term" value="C:cytoplasm"/>
    <property type="evidence" value="ECO:0007669"/>
    <property type="project" value="TreeGrafter"/>
</dbReference>
<reference evidence="1" key="2">
    <citation type="submission" date="2021-09" db="EMBL/GenBank/DDBJ databases">
        <authorList>
            <person name="Jia N."/>
            <person name="Wang J."/>
            <person name="Shi W."/>
            <person name="Du L."/>
            <person name="Sun Y."/>
            <person name="Zhan W."/>
            <person name="Jiang J."/>
            <person name="Wang Q."/>
            <person name="Zhang B."/>
            <person name="Ji P."/>
            <person name="Sakyi L.B."/>
            <person name="Cui X."/>
            <person name="Yuan T."/>
            <person name="Jiang B."/>
            <person name="Yang W."/>
            <person name="Lam T.T.-Y."/>
            <person name="Chang Q."/>
            <person name="Ding S."/>
            <person name="Wang X."/>
            <person name="Zhu J."/>
            <person name="Ruan X."/>
            <person name="Zhao L."/>
            <person name="Wei J."/>
            <person name="Que T."/>
            <person name="Du C."/>
            <person name="Cheng J."/>
            <person name="Dai P."/>
            <person name="Han X."/>
            <person name="Huang E."/>
            <person name="Gao Y."/>
            <person name="Liu J."/>
            <person name="Shao H."/>
            <person name="Ye R."/>
            <person name="Li L."/>
            <person name="Wei W."/>
            <person name="Wang X."/>
            <person name="Wang C."/>
            <person name="Huo Q."/>
            <person name="Li W."/>
            <person name="Guo W."/>
            <person name="Chen H."/>
            <person name="Chen S."/>
            <person name="Zhou L."/>
            <person name="Zhou L."/>
            <person name="Ni X."/>
            <person name="Tian J."/>
            <person name="Zhou Y."/>
            <person name="Sheng Y."/>
            <person name="Liu T."/>
            <person name="Pan Y."/>
            <person name="Xia L."/>
            <person name="Li J."/>
            <person name="Zhao F."/>
            <person name="Cao W."/>
        </authorList>
    </citation>
    <scope>NUCLEOTIDE SEQUENCE</scope>
    <source>
        <strain evidence="1">Rmic-2018</strain>
        <tissue evidence="1">Larvae</tissue>
    </source>
</reference>
<dbReference type="AlphaFoldDB" id="A0A9J6E487"/>
<keyword evidence="2" id="KW-1185">Reference proteome</keyword>
<dbReference type="Proteomes" id="UP000821866">
    <property type="component" value="Chromosome 4"/>
</dbReference>
<accession>A0A9J6E487</accession>
<gene>
    <name evidence="1" type="ORF">HPB51_022646</name>
</gene>
<dbReference type="PANTHER" id="PTHR46088">
    <property type="entry name" value="TUBULIN--TYROSINE LIGASE-LIKE PROTEIN 12"/>
    <property type="match status" value="1"/>
</dbReference>
<comment type="caution">
    <text evidence="1">The sequence shown here is derived from an EMBL/GenBank/DDBJ whole genome shotgun (WGS) entry which is preliminary data.</text>
</comment>
<dbReference type="PANTHER" id="PTHR46088:SF1">
    <property type="entry name" value="TUBULIN--TYROSINE LIGASE-LIKE PROTEIN 12"/>
    <property type="match status" value="1"/>
</dbReference>
<organism evidence="1 2">
    <name type="scientific">Rhipicephalus microplus</name>
    <name type="common">Cattle tick</name>
    <name type="synonym">Boophilus microplus</name>
    <dbReference type="NCBI Taxonomy" id="6941"/>
    <lineage>
        <taxon>Eukaryota</taxon>
        <taxon>Metazoa</taxon>
        <taxon>Ecdysozoa</taxon>
        <taxon>Arthropoda</taxon>
        <taxon>Chelicerata</taxon>
        <taxon>Arachnida</taxon>
        <taxon>Acari</taxon>
        <taxon>Parasitiformes</taxon>
        <taxon>Ixodida</taxon>
        <taxon>Ixodoidea</taxon>
        <taxon>Ixodidae</taxon>
        <taxon>Rhipicephalinae</taxon>
        <taxon>Rhipicephalus</taxon>
        <taxon>Boophilus</taxon>
    </lineage>
</organism>
<dbReference type="EMBL" id="JABSTU010000006">
    <property type="protein sequence ID" value="KAH8029082.1"/>
    <property type="molecule type" value="Genomic_DNA"/>
</dbReference>
<evidence type="ECO:0000313" key="1">
    <source>
        <dbReference type="EMBL" id="KAH8029082.1"/>
    </source>
</evidence>
<dbReference type="InterPro" id="IPR027749">
    <property type="entry name" value="TTLL12"/>
</dbReference>
<name>A0A9J6E487_RHIMP</name>
<reference evidence="1" key="1">
    <citation type="journal article" date="2020" name="Cell">
        <title>Large-Scale Comparative Analyses of Tick Genomes Elucidate Their Genetic Diversity and Vector Capacities.</title>
        <authorList>
            <consortium name="Tick Genome and Microbiome Consortium (TIGMIC)"/>
            <person name="Jia N."/>
            <person name="Wang J."/>
            <person name="Shi W."/>
            <person name="Du L."/>
            <person name="Sun Y."/>
            <person name="Zhan W."/>
            <person name="Jiang J.F."/>
            <person name="Wang Q."/>
            <person name="Zhang B."/>
            <person name="Ji P."/>
            <person name="Bell-Sakyi L."/>
            <person name="Cui X.M."/>
            <person name="Yuan T.T."/>
            <person name="Jiang B.G."/>
            <person name="Yang W.F."/>
            <person name="Lam T.T."/>
            <person name="Chang Q.C."/>
            <person name="Ding S.J."/>
            <person name="Wang X.J."/>
            <person name="Zhu J.G."/>
            <person name="Ruan X.D."/>
            <person name="Zhao L."/>
            <person name="Wei J.T."/>
            <person name="Ye R.Z."/>
            <person name="Que T.C."/>
            <person name="Du C.H."/>
            <person name="Zhou Y.H."/>
            <person name="Cheng J.X."/>
            <person name="Dai P.F."/>
            <person name="Guo W.B."/>
            <person name="Han X.H."/>
            <person name="Huang E.J."/>
            <person name="Li L.F."/>
            <person name="Wei W."/>
            <person name="Gao Y.C."/>
            <person name="Liu J.Z."/>
            <person name="Shao H.Z."/>
            <person name="Wang X."/>
            <person name="Wang C.C."/>
            <person name="Yang T.C."/>
            <person name="Huo Q.B."/>
            <person name="Li W."/>
            <person name="Chen H.Y."/>
            <person name="Chen S.E."/>
            <person name="Zhou L.G."/>
            <person name="Ni X.B."/>
            <person name="Tian J.H."/>
            <person name="Sheng Y."/>
            <person name="Liu T."/>
            <person name="Pan Y.S."/>
            <person name="Xia L.Y."/>
            <person name="Li J."/>
            <person name="Zhao F."/>
            <person name="Cao W.C."/>
        </authorList>
    </citation>
    <scope>NUCLEOTIDE SEQUENCE</scope>
    <source>
        <strain evidence="1">Rmic-2018</strain>
    </source>
</reference>
<evidence type="ECO:0000313" key="2">
    <source>
        <dbReference type="Proteomes" id="UP000821866"/>
    </source>
</evidence>
<sequence>MPSRNCVDELQKFVNGHRDQLETSGIPPHFWPTLHWKLHESVFDAGEVFQILQVQEFSDGDSAVPVEVMDTAEQGEEEAKHYSVKVVVTREDGICCQDSEQVFVDTLDALYNASILHIFWNPACHVVNEAQKF</sequence>
<protein>
    <submittedName>
        <fullName evidence="1">Uncharacterized protein</fullName>
    </submittedName>
</protein>
<proteinExistence type="predicted"/>